<dbReference type="AlphaFoldDB" id="A0A316J895"/>
<dbReference type="EMBL" id="QGDB01000004">
    <property type="protein sequence ID" value="PWL17378.1"/>
    <property type="molecule type" value="Genomic_DNA"/>
</dbReference>
<reference evidence="2 3" key="1">
    <citation type="submission" date="2018-05" db="EMBL/GenBank/DDBJ databases">
        <title>Comparative genomic sequence analysis between strain HN4 and CCM 8460T (Falsochrobactrum ovis) will provide more evidence to prove that HN4 is a new species of Falsochrobactrum.</title>
        <authorList>
            <person name="Lyu W."/>
            <person name="Sun L."/>
            <person name="Yao L."/>
        </authorList>
    </citation>
    <scope>NUCLEOTIDE SEQUENCE [LARGE SCALE GENOMIC DNA]</scope>
    <source>
        <strain evidence="2 3">HN4</strain>
    </source>
</reference>
<dbReference type="SUPFAM" id="SSF53474">
    <property type="entry name" value="alpha/beta-Hydrolases"/>
    <property type="match status" value="1"/>
</dbReference>
<keyword evidence="3" id="KW-1185">Reference proteome</keyword>
<dbReference type="Proteomes" id="UP000245865">
    <property type="component" value="Unassembled WGS sequence"/>
</dbReference>
<proteinExistence type="predicted"/>
<evidence type="ECO:0000259" key="1">
    <source>
        <dbReference type="Pfam" id="PF12146"/>
    </source>
</evidence>
<dbReference type="RefSeq" id="WP_109706758.1">
    <property type="nucleotide sequence ID" value="NZ_QGDB01000004.1"/>
</dbReference>
<evidence type="ECO:0000313" key="3">
    <source>
        <dbReference type="Proteomes" id="UP000245865"/>
    </source>
</evidence>
<dbReference type="Pfam" id="PF12146">
    <property type="entry name" value="Hydrolase_4"/>
    <property type="match status" value="1"/>
</dbReference>
<dbReference type="InterPro" id="IPR029058">
    <property type="entry name" value="AB_hydrolase_fold"/>
</dbReference>
<protein>
    <submittedName>
        <fullName evidence="2">Lysophospholipase</fullName>
    </submittedName>
</protein>
<accession>A0A316J895</accession>
<dbReference type="OrthoDB" id="9788260at2"/>
<evidence type="ECO:0000313" key="2">
    <source>
        <dbReference type="EMBL" id="PWL17378.1"/>
    </source>
</evidence>
<sequence length="326" mass="36099">MPELLFETDANPIPSGIKSGLFESRDGKKLRYALLKADSRPLRGTVVLLHGRNEFIEKYFETMIDLSRRGFTVATFDWRGQGGSHRLLKDRLRGYVDRFSDYTDDLDQFLSEIVLPDCPPPFYVLAHSAGALIAYASMPKLSSRITRMVLSTPLIGLGDPRLSDDTMRRAALALRWMGLGRIYASGGKTRRNRPFANNPLTSDPARFMRNGAISRAHPELALGGPTVQWLWGALTTALRVSQPEFQQAPAVPVLIIAAGNDRVVSTAAIERFAARTRNISLTIIDGARHELLQEADFYREQALAAFDAFIPGSSEIEAMPPSIEPA</sequence>
<feature type="domain" description="Serine aminopeptidase S33" evidence="1">
    <location>
        <begin position="42"/>
        <end position="296"/>
    </location>
</feature>
<gene>
    <name evidence="2" type="ORF">DKP76_11400</name>
</gene>
<dbReference type="Gene3D" id="3.40.50.1820">
    <property type="entry name" value="alpha/beta hydrolase"/>
    <property type="match status" value="1"/>
</dbReference>
<comment type="caution">
    <text evidence="2">The sequence shown here is derived from an EMBL/GenBank/DDBJ whole genome shotgun (WGS) entry which is preliminary data.</text>
</comment>
<name>A0A316J895_9HYPH</name>
<dbReference type="InterPro" id="IPR022742">
    <property type="entry name" value="Hydrolase_4"/>
</dbReference>
<dbReference type="InterPro" id="IPR051044">
    <property type="entry name" value="MAG_DAG_Lipase"/>
</dbReference>
<dbReference type="PANTHER" id="PTHR11614">
    <property type="entry name" value="PHOSPHOLIPASE-RELATED"/>
    <property type="match status" value="1"/>
</dbReference>
<organism evidence="2 3">
    <name type="scientific">Falsochrobactrum shanghaiense</name>
    <dbReference type="NCBI Taxonomy" id="2201899"/>
    <lineage>
        <taxon>Bacteria</taxon>
        <taxon>Pseudomonadati</taxon>
        <taxon>Pseudomonadota</taxon>
        <taxon>Alphaproteobacteria</taxon>
        <taxon>Hyphomicrobiales</taxon>
        <taxon>Brucellaceae</taxon>
        <taxon>Falsochrobactrum</taxon>
    </lineage>
</organism>